<dbReference type="STRING" id="341036.SAMN05660649_04772"/>
<dbReference type="EMBL" id="FOOX01000025">
    <property type="protein sequence ID" value="SFH33318.1"/>
    <property type="molecule type" value="Genomic_DNA"/>
</dbReference>
<organism evidence="1 2">
    <name type="scientific">Desulfotruncus arcticus DSM 17038</name>
    <dbReference type="NCBI Taxonomy" id="1121424"/>
    <lineage>
        <taxon>Bacteria</taxon>
        <taxon>Bacillati</taxon>
        <taxon>Bacillota</taxon>
        <taxon>Clostridia</taxon>
        <taxon>Eubacteriales</taxon>
        <taxon>Desulfallaceae</taxon>
        <taxon>Desulfotruncus</taxon>
    </lineage>
</organism>
<sequence>MEIDFEFVYRCIVKNVCENYQKMKKSKHDADYYEGYSSGQLLSLYAVALQSENEELIAEIRAMF</sequence>
<accession>A0A1I2Z5Y2</accession>
<dbReference type="AlphaFoldDB" id="A0A1I2Z5Y2"/>
<dbReference type="RefSeq" id="WP_092475324.1">
    <property type="nucleotide sequence ID" value="NZ_FOOX01000025.1"/>
</dbReference>
<evidence type="ECO:0000313" key="1">
    <source>
        <dbReference type="EMBL" id="SFH33318.1"/>
    </source>
</evidence>
<reference evidence="2" key="1">
    <citation type="submission" date="2016-10" db="EMBL/GenBank/DDBJ databases">
        <authorList>
            <person name="Varghese N."/>
            <person name="Submissions S."/>
        </authorList>
    </citation>
    <scope>NUCLEOTIDE SEQUENCE [LARGE SCALE GENOMIC DNA]</scope>
    <source>
        <strain evidence="2">DSM 17038</strain>
    </source>
</reference>
<protein>
    <submittedName>
        <fullName evidence="1">Uncharacterized protein</fullName>
    </submittedName>
</protein>
<proteinExistence type="predicted"/>
<gene>
    <name evidence="1" type="ORF">SAMN05660649_04772</name>
</gene>
<evidence type="ECO:0000313" key="2">
    <source>
        <dbReference type="Proteomes" id="UP000199337"/>
    </source>
</evidence>
<dbReference type="Proteomes" id="UP000199337">
    <property type="component" value="Unassembled WGS sequence"/>
</dbReference>
<name>A0A1I2Z5Y2_9FIRM</name>
<keyword evidence="2" id="KW-1185">Reference proteome</keyword>